<dbReference type="Gene3D" id="3.40.140.10">
    <property type="entry name" value="Cytidine Deaminase, domain 2"/>
    <property type="match status" value="1"/>
</dbReference>
<dbReference type="GO" id="GO:0003824">
    <property type="term" value="F:catalytic activity"/>
    <property type="evidence" value="ECO:0007669"/>
    <property type="project" value="InterPro"/>
</dbReference>
<dbReference type="Proteomes" id="UP000238375">
    <property type="component" value="Unassembled WGS sequence"/>
</dbReference>
<dbReference type="OrthoDB" id="9799092at2"/>
<dbReference type="RefSeq" id="WP_106139666.1">
    <property type="nucleotide sequence ID" value="NZ_PVTE01000020.1"/>
</dbReference>
<sequence>MGIDQRLIDAVIHFIDTRFPGNQPEGAAGMYTATGKLLISTAPDTLNDTVSLCHETGCLCQAYTLNEPIVSSVCMYRESPGRFIILTPCGVCQERLFLYGPDVMVGVPASHDPTQWVAKRLGELQPYYWRNALS</sequence>
<dbReference type="InterPro" id="IPR016193">
    <property type="entry name" value="Cytidine_deaminase-like"/>
</dbReference>
<dbReference type="EMBL" id="PVTE01000020">
    <property type="protein sequence ID" value="PRY32785.1"/>
    <property type="molecule type" value="Genomic_DNA"/>
</dbReference>
<organism evidence="1 2">
    <name type="scientific">Spirosoma oryzae</name>
    <dbReference type="NCBI Taxonomy" id="1469603"/>
    <lineage>
        <taxon>Bacteria</taxon>
        <taxon>Pseudomonadati</taxon>
        <taxon>Bacteroidota</taxon>
        <taxon>Cytophagia</taxon>
        <taxon>Cytophagales</taxon>
        <taxon>Cytophagaceae</taxon>
        <taxon>Spirosoma</taxon>
    </lineage>
</organism>
<gene>
    <name evidence="1" type="ORF">CLV58_12036</name>
</gene>
<dbReference type="SUPFAM" id="SSF53927">
    <property type="entry name" value="Cytidine deaminase-like"/>
    <property type="match status" value="1"/>
</dbReference>
<keyword evidence="2" id="KW-1185">Reference proteome</keyword>
<accession>A0A2T0SH99</accession>
<protein>
    <submittedName>
        <fullName evidence="1">Cytidine deaminase</fullName>
    </submittedName>
</protein>
<evidence type="ECO:0000313" key="2">
    <source>
        <dbReference type="Proteomes" id="UP000238375"/>
    </source>
</evidence>
<name>A0A2T0SH99_9BACT</name>
<dbReference type="AlphaFoldDB" id="A0A2T0SH99"/>
<comment type="caution">
    <text evidence="1">The sequence shown here is derived from an EMBL/GenBank/DDBJ whole genome shotgun (WGS) entry which is preliminary data.</text>
</comment>
<proteinExistence type="predicted"/>
<evidence type="ECO:0000313" key="1">
    <source>
        <dbReference type="EMBL" id="PRY32785.1"/>
    </source>
</evidence>
<reference evidence="1 2" key="1">
    <citation type="submission" date="2018-03" db="EMBL/GenBank/DDBJ databases">
        <title>Genomic Encyclopedia of Archaeal and Bacterial Type Strains, Phase II (KMG-II): from individual species to whole genera.</title>
        <authorList>
            <person name="Goeker M."/>
        </authorList>
    </citation>
    <scope>NUCLEOTIDE SEQUENCE [LARGE SCALE GENOMIC DNA]</scope>
    <source>
        <strain evidence="1 2">DSM 28354</strain>
    </source>
</reference>
<dbReference type="NCBIfam" id="NF006155">
    <property type="entry name" value="PRK08298.1"/>
    <property type="match status" value="1"/>
</dbReference>